<dbReference type="Proteomes" id="UP001497457">
    <property type="component" value="Chromosome 12b"/>
</dbReference>
<dbReference type="PANTHER" id="PTHR45614:SF262">
    <property type="entry name" value="TRANSCRIPTION FACTOR MYB44"/>
    <property type="match status" value="1"/>
</dbReference>
<dbReference type="PANTHER" id="PTHR45614">
    <property type="entry name" value="MYB PROTEIN-RELATED"/>
    <property type="match status" value="1"/>
</dbReference>
<dbReference type="EMBL" id="OZ075122">
    <property type="protein sequence ID" value="CAL4910906.1"/>
    <property type="molecule type" value="Genomic_DNA"/>
</dbReference>
<dbReference type="InterPro" id="IPR001005">
    <property type="entry name" value="SANT/Myb"/>
</dbReference>
<evidence type="ECO:0000256" key="1">
    <source>
        <dbReference type="ARBA" id="ARBA00023125"/>
    </source>
</evidence>
<proteinExistence type="predicted"/>
<dbReference type="EMBL" id="OZ075121">
    <property type="protein sequence ID" value="CAL4903493.1"/>
    <property type="molecule type" value="Genomic_DNA"/>
</dbReference>
<protein>
    <submittedName>
        <fullName evidence="5">Uncharacterized protein</fullName>
    </submittedName>
</protein>
<organism evidence="5 7">
    <name type="scientific">Urochloa decumbens</name>
    <dbReference type="NCBI Taxonomy" id="240449"/>
    <lineage>
        <taxon>Eukaryota</taxon>
        <taxon>Viridiplantae</taxon>
        <taxon>Streptophyta</taxon>
        <taxon>Embryophyta</taxon>
        <taxon>Tracheophyta</taxon>
        <taxon>Spermatophyta</taxon>
        <taxon>Magnoliopsida</taxon>
        <taxon>Liliopsida</taxon>
        <taxon>Poales</taxon>
        <taxon>Poaceae</taxon>
        <taxon>PACMAD clade</taxon>
        <taxon>Panicoideae</taxon>
        <taxon>Panicodae</taxon>
        <taxon>Paniceae</taxon>
        <taxon>Melinidinae</taxon>
        <taxon>Urochloa</taxon>
    </lineage>
</organism>
<dbReference type="CDD" id="cd00167">
    <property type="entry name" value="SANT"/>
    <property type="match status" value="2"/>
</dbReference>
<name>A0ABC8W7G7_9POAL</name>
<gene>
    <name evidence="5" type="ORF">URODEC1_LOCUS10574</name>
    <name evidence="6" type="ORF">URODEC1_LOCUS14666</name>
</gene>
<evidence type="ECO:0000259" key="4">
    <source>
        <dbReference type="PROSITE" id="PS51294"/>
    </source>
</evidence>
<dbReference type="GO" id="GO:0003677">
    <property type="term" value="F:DNA binding"/>
    <property type="evidence" value="ECO:0007669"/>
    <property type="project" value="UniProtKB-KW"/>
</dbReference>
<dbReference type="Pfam" id="PF00249">
    <property type="entry name" value="Myb_DNA-binding"/>
    <property type="match status" value="2"/>
</dbReference>
<dbReference type="AlphaFoldDB" id="A0ABC8W7G7"/>
<dbReference type="InterPro" id="IPR009057">
    <property type="entry name" value="Homeodomain-like_sf"/>
</dbReference>
<reference evidence="5" key="1">
    <citation type="submission" date="2024-10" db="EMBL/GenBank/DDBJ databases">
        <authorList>
            <person name="Ryan C."/>
        </authorList>
    </citation>
    <scope>NUCLEOTIDE SEQUENCE [LARGE SCALE GENOMIC DNA]</scope>
</reference>
<dbReference type="Proteomes" id="UP001497457">
    <property type="component" value="Chromosome 11b"/>
</dbReference>
<evidence type="ECO:0000313" key="5">
    <source>
        <dbReference type="EMBL" id="CAL4903493.1"/>
    </source>
</evidence>
<feature type="domain" description="HTH myb-type" evidence="4">
    <location>
        <begin position="24"/>
        <end position="76"/>
    </location>
</feature>
<dbReference type="InterPro" id="IPR017930">
    <property type="entry name" value="Myb_dom"/>
</dbReference>
<dbReference type="PROSITE" id="PS51294">
    <property type="entry name" value="HTH_MYB"/>
    <property type="match status" value="2"/>
</dbReference>
<dbReference type="SMART" id="SM00717">
    <property type="entry name" value="SANT"/>
    <property type="match status" value="2"/>
</dbReference>
<dbReference type="SUPFAM" id="SSF46689">
    <property type="entry name" value="Homeodomain-like"/>
    <property type="match status" value="1"/>
</dbReference>
<accession>A0ABC8W7G7</accession>
<sequence>MAAPHEVAGGGSSAALAEWPPAPKKAPWSNAEDAVLLEQVRQQGGPRNWEGISAALPGRNARSCRLRWLNHLAHAGAAYAASSTGGGNAPPFTAEEDAVVVACHRVFPGKWAAIARFLPGRTDIDVRNRCHTALRDLLAAPEPLRRRHDGTLPLFPLVPGDVRTSSGGGGGVVLRRQPVIGTGDGDDQTQSGACLELFPLAAGDLANGRNNACEAAAMEVDGGMHEMRLWPASTAMAAFRAMVQAVRAP</sequence>
<feature type="domain" description="Myb-like" evidence="3">
    <location>
        <begin position="20"/>
        <end position="72"/>
    </location>
</feature>
<keyword evidence="7" id="KW-1185">Reference proteome</keyword>
<feature type="region of interest" description="Disordered" evidence="2">
    <location>
        <begin position="1"/>
        <end position="28"/>
    </location>
</feature>
<evidence type="ECO:0000313" key="6">
    <source>
        <dbReference type="EMBL" id="CAL4910906.1"/>
    </source>
</evidence>
<evidence type="ECO:0000256" key="2">
    <source>
        <dbReference type="SAM" id="MobiDB-lite"/>
    </source>
</evidence>
<feature type="domain" description="HTH myb-type" evidence="4">
    <location>
        <begin position="91"/>
        <end position="138"/>
    </location>
</feature>
<dbReference type="PROSITE" id="PS50090">
    <property type="entry name" value="MYB_LIKE"/>
    <property type="match status" value="2"/>
</dbReference>
<dbReference type="InterPro" id="IPR050560">
    <property type="entry name" value="MYB_TF"/>
</dbReference>
<feature type="domain" description="Myb-like" evidence="3">
    <location>
        <begin position="91"/>
        <end position="134"/>
    </location>
</feature>
<evidence type="ECO:0000313" key="7">
    <source>
        <dbReference type="Proteomes" id="UP001497457"/>
    </source>
</evidence>
<keyword evidence="1" id="KW-0238">DNA-binding</keyword>
<evidence type="ECO:0000259" key="3">
    <source>
        <dbReference type="PROSITE" id="PS50090"/>
    </source>
</evidence>
<dbReference type="Gene3D" id="1.10.10.60">
    <property type="entry name" value="Homeodomain-like"/>
    <property type="match status" value="2"/>
</dbReference>